<name>A0A1H8QXM2_9EURY</name>
<proteinExistence type="predicted"/>
<dbReference type="RefSeq" id="WP_092661616.1">
    <property type="nucleotide sequence ID" value="NZ_FOCX01000015.1"/>
</dbReference>
<protein>
    <submittedName>
        <fullName evidence="2">Universal stress protein family protein</fullName>
    </submittedName>
</protein>
<dbReference type="InterPro" id="IPR006015">
    <property type="entry name" value="Universal_stress_UspA"/>
</dbReference>
<evidence type="ECO:0000259" key="1">
    <source>
        <dbReference type="Pfam" id="PF00582"/>
    </source>
</evidence>
<dbReference type="Pfam" id="PF00582">
    <property type="entry name" value="Usp"/>
    <property type="match status" value="1"/>
</dbReference>
<dbReference type="EMBL" id="FOCX01000015">
    <property type="protein sequence ID" value="SEO58806.1"/>
    <property type="molecule type" value="Genomic_DNA"/>
</dbReference>
<dbReference type="Gene3D" id="3.40.50.12370">
    <property type="match status" value="1"/>
</dbReference>
<evidence type="ECO:0000313" key="3">
    <source>
        <dbReference type="Proteomes" id="UP000198775"/>
    </source>
</evidence>
<sequence length="253" mass="27591">MSDDRPDTSGDLAIRDPPRVLVPVEVLEGQTIPQTLVEFLAPAELVLLGYHVIPEQTPTEQASMQFEERARAAVDDIAAAVGDAHTDVETRVAFTHDEDRTIDRVADEVDATAVLLPNPAGDISEILVPLRGIVDVGRLADLVATLVDGDDKRVTLWDLTVDESTALLDQSERTLRDRGLTDEQIRTESDDVEFPTRAIVDRTDEFDIVVMGEGKQTLLTTVLGDTSERIAEGAVAPVLVVRRDRSEDGETDG</sequence>
<dbReference type="OrthoDB" id="157328at2157"/>
<dbReference type="AlphaFoldDB" id="A0A1H8QXM2"/>
<dbReference type="PRINTS" id="PR01438">
    <property type="entry name" value="UNVRSLSTRESS"/>
</dbReference>
<dbReference type="Proteomes" id="UP000198775">
    <property type="component" value="Unassembled WGS sequence"/>
</dbReference>
<reference evidence="3" key="1">
    <citation type="submission" date="2016-10" db="EMBL/GenBank/DDBJ databases">
        <authorList>
            <person name="Varghese N."/>
            <person name="Submissions S."/>
        </authorList>
    </citation>
    <scope>NUCLEOTIDE SEQUENCE [LARGE SCALE GENOMIC DNA]</scope>
    <source>
        <strain evidence="3">IBRC-M 10043</strain>
    </source>
</reference>
<dbReference type="SUPFAM" id="SSF52402">
    <property type="entry name" value="Adenine nucleotide alpha hydrolases-like"/>
    <property type="match status" value="1"/>
</dbReference>
<dbReference type="InterPro" id="IPR006016">
    <property type="entry name" value="UspA"/>
</dbReference>
<accession>A0A1H8QXM2</accession>
<keyword evidence="3" id="KW-1185">Reference proteome</keyword>
<organism evidence="2 3">
    <name type="scientific">Halorientalis persicus</name>
    <dbReference type="NCBI Taxonomy" id="1367881"/>
    <lineage>
        <taxon>Archaea</taxon>
        <taxon>Methanobacteriati</taxon>
        <taxon>Methanobacteriota</taxon>
        <taxon>Stenosarchaea group</taxon>
        <taxon>Halobacteria</taxon>
        <taxon>Halobacteriales</taxon>
        <taxon>Haloarculaceae</taxon>
        <taxon>Halorientalis</taxon>
    </lineage>
</organism>
<evidence type="ECO:0000313" key="2">
    <source>
        <dbReference type="EMBL" id="SEO58806.1"/>
    </source>
</evidence>
<gene>
    <name evidence="2" type="ORF">SAMN05216388_10159</name>
</gene>
<feature type="domain" description="UspA" evidence="1">
    <location>
        <begin position="174"/>
        <end position="242"/>
    </location>
</feature>